<name>A0A495XQF4_9MICO</name>
<feature type="domain" description="VOC" evidence="2">
    <location>
        <begin position="20"/>
        <end position="154"/>
    </location>
</feature>
<keyword evidence="4" id="KW-0560">Oxidoreductase</keyword>
<proteinExistence type="predicted"/>
<dbReference type="InterPro" id="IPR004360">
    <property type="entry name" value="Glyas_Fos-R_dOase_dom"/>
</dbReference>
<dbReference type="GO" id="GO:0046872">
    <property type="term" value="F:metal ion binding"/>
    <property type="evidence" value="ECO:0007669"/>
    <property type="project" value="UniProtKB-KW"/>
</dbReference>
<dbReference type="PANTHER" id="PTHR36113:SF6">
    <property type="entry name" value="FOSFOMYCIN RESISTANCE PROTEIN FOSX"/>
    <property type="match status" value="1"/>
</dbReference>
<dbReference type="Proteomes" id="UP000590811">
    <property type="component" value="Unassembled WGS sequence"/>
</dbReference>
<dbReference type="Proteomes" id="UP000278440">
    <property type="component" value="Unassembled WGS sequence"/>
</dbReference>
<keyword evidence="5" id="KW-1185">Reference proteome</keyword>
<dbReference type="RefSeq" id="WP_121030204.1">
    <property type="nucleotide sequence ID" value="NZ_JACHVT010000004.1"/>
</dbReference>
<dbReference type="InterPro" id="IPR029068">
    <property type="entry name" value="Glyas_Bleomycin-R_OHBP_Dase"/>
</dbReference>
<accession>A0A495XQF4</accession>
<protein>
    <submittedName>
        <fullName evidence="4">Catechol 2,3-dioxygenase-like lactoylglutathione lyase family enzyme</fullName>
    </submittedName>
</protein>
<reference evidence="4 5" key="1">
    <citation type="submission" date="2018-10" db="EMBL/GenBank/DDBJ databases">
        <title>Sequencing the genomes of 1000 actinobacteria strains.</title>
        <authorList>
            <person name="Klenk H.-P."/>
        </authorList>
    </citation>
    <scope>NUCLEOTIDE SEQUENCE [LARGE SCALE GENOMIC DNA]</scope>
    <source>
        <strain evidence="4 5">DSM 44267</strain>
    </source>
</reference>
<sequence length="155" mass="16724">MSETPDTTATTPKAVADVRGLSHVRLTVTDIARSKEFYSRLFGAAPALDHSDEVDDPSVRADPQRFYGGCVYAIGDHLLGLRPVAEAGDRFDSTRVGLDHVSFQVGSVSDLEDAVRRLEEAGVEHGEITTLEQQGIAFVSLQDPDDVNLELTAAL</sequence>
<evidence type="ECO:0000256" key="1">
    <source>
        <dbReference type="ARBA" id="ARBA00022723"/>
    </source>
</evidence>
<dbReference type="GO" id="GO:0016829">
    <property type="term" value="F:lyase activity"/>
    <property type="evidence" value="ECO:0007669"/>
    <property type="project" value="UniProtKB-KW"/>
</dbReference>
<evidence type="ECO:0000313" key="6">
    <source>
        <dbReference type="Proteomes" id="UP000590811"/>
    </source>
</evidence>
<dbReference type="InterPro" id="IPR037523">
    <property type="entry name" value="VOC_core"/>
</dbReference>
<dbReference type="Pfam" id="PF00903">
    <property type="entry name" value="Glyoxalase"/>
    <property type="match status" value="1"/>
</dbReference>
<evidence type="ECO:0000313" key="3">
    <source>
        <dbReference type="EMBL" id="MBB2986700.1"/>
    </source>
</evidence>
<keyword evidence="4" id="KW-0223">Dioxygenase</keyword>
<evidence type="ECO:0000313" key="5">
    <source>
        <dbReference type="Proteomes" id="UP000278440"/>
    </source>
</evidence>
<dbReference type="AlphaFoldDB" id="A0A495XQF4"/>
<keyword evidence="1" id="KW-0479">Metal-binding</keyword>
<dbReference type="SUPFAM" id="SSF54593">
    <property type="entry name" value="Glyoxalase/Bleomycin resistance protein/Dihydroxybiphenyl dioxygenase"/>
    <property type="match status" value="1"/>
</dbReference>
<reference evidence="3 6" key="2">
    <citation type="submission" date="2020-08" db="EMBL/GenBank/DDBJ databases">
        <title>Genomic Encyclopedia of Type Strains, Phase IV (KMG-V): Genome sequencing to study the core and pangenomes of soil and plant-associated prokaryotes.</title>
        <authorList>
            <person name="Whitman W."/>
        </authorList>
    </citation>
    <scope>NUCLEOTIDE SEQUENCE [LARGE SCALE GENOMIC DNA]</scope>
    <source>
        <strain evidence="3 6">B3ACCR2</strain>
    </source>
</reference>
<gene>
    <name evidence="4" type="ORF">DFJ68_0149</name>
    <name evidence="3" type="ORF">FHW14_001865</name>
</gene>
<dbReference type="EMBL" id="JACHVT010000004">
    <property type="protein sequence ID" value="MBB2986700.1"/>
    <property type="molecule type" value="Genomic_DNA"/>
</dbReference>
<comment type="caution">
    <text evidence="4">The sequence shown here is derived from an EMBL/GenBank/DDBJ whole genome shotgun (WGS) entry which is preliminary data.</text>
</comment>
<dbReference type="PROSITE" id="PS51819">
    <property type="entry name" value="VOC"/>
    <property type="match status" value="1"/>
</dbReference>
<dbReference type="InterPro" id="IPR051332">
    <property type="entry name" value="Fosfomycin_Res_Enzymes"/>
</dbReference>
<dbReference type="EMBL" id="RBXT01000001">
    <property type="protein sequence ID" value="RKT76750.1"/>
    <property type="molecule type" value="Genomic_DNA"/>
</dbReference>
<dbReference type="PANTHER" id="PTHR36113">
    <property type="entry name" value="LYASE, PUTATIVE-RELATED-RELATED"/>
    <property type="match status" value="1"/>
</dbReference>
<dbReference type="Gene3D" id="3.10.180.10">
    <property type="entry name" value="2,3-Dihydroxybiphenyl 1,2-Dioxygenase, domain 1"/>
    <property type="match status" value="1"/>
</dbReference>
<dbReference type="GO" id="GO:0051213">
    <property type="term" value="F:dioxygenase activity"/>
    <property type="evidence" value="ECO:0007669"/>
    <property type="project" value="UniProtKB-KW"/>
</dbReference>
<dbReference type="OrthoDB" id="317332at2"/>
<evidence type="ECO:0000313" key="4">
    <source>
        <dbReference type="EMBL" id="RKT76750.1"/>
    </source>
</evidence>
<keyword evidence="4" id="KW-0456">Lyase</keyword>
<evidence type="ECO:0000259" key="2">
    <source>
        <dbReference type="PROSITE" id="PS51819"/>
    </source>
</evidence>
<organism evidence="4 5">
    <name type="scientific">Terracoccus luteus</name>
    <dbReference type="NCBI Taxonomy" id="53356"/>
    <lineage>
        <taxon>Bacteria</taxon>
        <taxon>Bacillati</taxon>
        <taxon>Actinomycetota</taxon>
        <taxon>Actinomycetes</taxon>
        <taxon>Micrococcales</taxon>
        <taxon>Intrasporangiaceae</taxon>
        <taxon>Terracoccus</taxon>
    </lineage>
</organism>